<evidence type="ECO:0000256" key="1">
    <source>
        <dbReference type="SAM" id="MobiDB-lite"/>
    </source>
</evidence>
<organism evidence="2 3">
    <name type="scientific">Novymonas esmeraldas</name>
    <dbReference type="NCBI Taxonomy" id="1808958"/>
    <lineage>
        <taxon>Eukaryota</taxon>
        <taxon>Discoba</taxon>
        <taxon>Euglenozoa</taxon>
        <taxon>Kinetoplastea</taxon>
        <taxon>Metakinetoplastina</taxon>
        <taxon>Trypanosomatida</taxon>
        <taxon>Trypanosomatidae</taxon>
        <taxon>Novymonas</taxon>
    </lineage>
</organism>
<reference evidence="2 3" key="1">
    <citation type="journal article" date="2021" name="MBio">
        <title>A New Model Trypanosomatid, Novymonas esmeraldas: Genomic Perception of Its 'Candidatus Pandoraea novymonadis' Endosymbiont.</title>
        <authorList>
            <person name="Zakharova A."/>
            <person name="Saura A."/>
            <person name="Butenko A."/>
            <person name="Podesvova L."/>
            <person name="Warmusova S."/>
            <person name="Kostygov A.Y."/>
            <person name="Nenarokova A."/>
            <person name="Lukes J."/>
            <person name="Opperdoes F.R."/>
            <person name="Yurchenko V."/>
        </authorList>
    </citation>
    <scope>NUCLEOTIDE SEQUENCE [LARGE SCALE GENOMIC DNA]</scope>
    <source>
        <strain evidence="2 3">E262AT.01</strain>
    </source>
</reference>
<proteinExistence type="predicted"/>
<dbReference type="AlphaFoldDB" id="A0AAW0EN67"/>
<keyword evidence="3" id="KW-1185">Reference proteome</keyword>
<name>A0AAW0EN67_9TRYP</name>
<feature type="compositionally biased region" description="Low complexity" evidence="1">
    <location>
        <begin position="705"/>
        <end position="729"/>
    </location>
</feature>
<feature type="region of interest" description="Disordered" evidence="1">
    <location>
        <begin position="705"/>
        <end position="737"/>
    </location>
</feature>
<comment type="caution">
    <text evidence="2">The sequence shown here is derived from an EMBL/GenBank/DDBJ whole genome shotgun (WGS) entry which is preliminary data.</text>
</comment>
<feature type="region of interest" description="Disordered" evidence="1">
    <location>
        <begin position="590"/>
        <end position="655"/>
    </location>
</feature>
<sequence>MLSPGGGGGGGGNRGGGGVGGALARLAHASTYDTPSWGYGTFLFGAPSTVAVAVLSDAQCTAMGLLGTLAESVDWAAARAPPATSPLSPLLPVVPGLPRAHGAAAPVAPSAATYLCFAEGLYAHLPACANCLRRCTFTRSSSRPVTAVELTALSRLLQTLRTLFSSMGAGVRLRTGSALATSTTDNSGDCRRTWAQQITDSRVLDVLAHIGTAAELVASPLPRLCILTLRSYLDHVHVLATPPTAPRMWPASEAALLALTHCPSAQPAAAAGPSTWGSGAARESLMVLLLSRMQRRCAGQSVEVSMPLRLDVLTLLVDILGEAVAQTRRAAAEAAGVITASPADAVLRASDSVTVMQRLVTAVVECRVWSGTAQELRYLGPASTPLVKEMLRFICGVAHLVDATVQLWRDTAAAAAAAAATAAPTHPLGHLLATTLVAESTALHFGFHVVTMDLPLTLTGLVNGTRWQPSPTATATTTTAAAAAATGVGVGGGAGRGIIGCRGSSSSSGVGVTSPTSLGTATVRMAPCGRSGATSPPAVPHAFADEDRRETFQIAAAALAELLRCLRRLQTLVLHSPVWPTATAAAVLGSPRSAPVRLPSGRRPHDGPSHTATAATAATTTPAGHGNSPGGAVGAPHQHHHDPQRQRDVVVAPGPSGSSACVVTTTVYPVAVVVSNATAAAVAASIALAPETLAASAAAAQPLASTASPQTAANRSTTATASAAVGSGAAEREVEDANNWRQCEHRWRRRAVCFRTAHSDAVQALELSVLNCFLEVQPPRHDAAASDGDVDLIAHHRDNEREAAVAAVRSLAREKKMFLESV</sequence>
<evidence type="ECO:0000313" key="3">
    <source>
        <dbReference type="Proteomes" id="UP001430356"/>
    </source>
</evidence>
<protein>
    <submittedName>
        <fullName evidence="2">Uncharacterized protein</fullName>
    </submittedName>
</protein>
<evidence type="ECO:0000313" key="2">
    <source>
        <dbReference type="EMBL" id="KAK7195628.1"/>
    </source>
</evidence>
<feature type="compositionally biased region" description="Low complexity" evidence="1">
    <location>
        <begin position="611"/>
        <end position="623"/>
    </location>
</feature>
<gene>
    <name evidence="2" type="ORF">NESM_000491700</name>
</gene>
<dbReference type="Proteomes" id="UP001430356">
    <property type="component" value="Unassembled WGS sequence"/>
</dbReference>
<accession>A0AAW0EN67</accession>
<dbReference type="EMBL" id="JAECZO010000058">
    <property type="protein sequence ID" value="KAK7195628.1"/>
    <property type="molecule type" value="Genomic_DNA"/>
</dbReference>